<keyword evidence="2" id="KW-1185">Reference proteome</keyword>
<evidence type="ECO:0000313" key="1">
    <source>
        <dbReference type="EMBL" id="VDI18954.1"/>
    </source>
</evidence>
<reference evidence="1" key="1">
    <citation type="submission" date="2018-11" db="EMBL/GenBank/DDBJ databases">
        <authorList>
            <person name="Alioto T."/>
            <person name="Alioto T."/>
        </authorList>
    </citation>
    <scope>NUCLEOTIDE SEQUENCE</scope>
</reference>
<comment type="caution">
    <text evidence="1">The sequence shown here is derived from an EMBL/GenBank/DDBJ whole genome shotgun (WGS) entry which is preliminary data.</text>
</comment>
<dbReference type="AlphaFoldDB" id="A0A8B6DI56"/>
<dbReference type="OrthoDB" id="6752769at2759"/>
<name>A0A8B6DI56_MYTGA</name>
<organism evidence="1 2">
    <name type="scientific">Mytilus galloprovincialis</name>
    <name type="common">Mediterranean mussel</name>
    <dbReference type="NCBI Taxonomy" id="29158"/>
    <lineage>
        <taxon>Eukaryota</taxon>
        <taxon>Metazoa</taxon>
        <taxon>Spiralia</taxon>
        <taxon>Lophotrochozoa</taxon>
        <taxon>Mollusca</taxon>
        <taxon>Bivalvia</taxon>
        <taxon>Autobranchia</taxon>
        <taxon>Pteriomorphia</taxon>
        <taxon>Mytilida</taxon>
        <taxon>Mytiloidea</taxon>
        <taxon>Mytilidae</taxon>
        <taxon>Mytilinae</taxon>
        <taxon>Mytilus</taxon>
    </lineage>
</organism>
<dbReference type="EMBL" id="UYJE01003399">
    <property type="protein sequence ID" value="VDI18954.1"/>
    <property type="molecule type" value="Genomic_DNA"/>
</dbReference>
<protein>
    <submittedName>
        <fullName evidence="1">Uncharacterized protein</fullName>
    </submittedName>
</protein>
<dbReference type="Proteomes" id="UP000596742">
    <property type="component" value="Unassembled WGS sequence"/>
</dbReference>
<accession>A0A8B6DI56</accession>
<proteinExistence type="predicted"/>
<sequence>MHHTSICRGKEVIPGTTLEHTTQQSSVNKVETPNETRVMYSSQQNHNILLKTAIAPVVYNDQEVECMIVTKRRPFEENIKGSDYLPRPPERTHPQLVESRSHIDTGQKLIMKEIYS</sequence>
<gene>
    <name evidence="1" type="ORF">MGAL_10B022508</name>
</gene>
<evidence type="ECO:0000313" key="2">
    <source>
        <dbReference type="Proteomes" id="UP000596742"/>
    </source>
</evidence>